<feature type="domain" description="Sodium/calcium exchanger membrane region" evidence="6">
    <location>
        <begin position="3"/>
        <end position="141"/>
    </location>
</feature>
<feature type="transmembrane region" description="Helical" evidence="5">
    <location>
        <begin position="163"/>
        <end position="181"/>
    </location>
</feature>
<evidence type="ECO:0000256" key="1">
    <source>
        <dbReference type="ARBA" id="ARBA00004141"/>
    </source>
</evidence>
<sequence>MIYLFLCLGLIILLGGGKFLVDGASSLALKFGLSQGFIGLTIVAFGTSAPELLVSINAALDGKSDIAIGNVIGSNIANISLVLGISATLFPIKINSSVFKVDYLVLILSSIIFYLLSYNGIISSIEGLVLLLILFLINLYFFHKLGNANLSELESDLILPIPVWKSLLFLGLGIIGLYYGADLFVESAVEIASVFGVSERIIGITVIAIGTSLPEMATSVIAAINKKTDIAVGNILGSNIMNILAIIGATAAISPIPVSEGFLKQDFFWMLGFTFILFPILRTGNRVSRIEGVFLFVGYFTYIFIIL</sequence>
<dbReference type="GO" id="GO:0005886">
    <property type="term" value="C:plasma membrane"/>
    <property type="evidence" value="ECO:0007669"/>
    <property type="project" value="TreeGrafter"/>
</dbReference>
<dbReference type="PANTHER" id="PTHR10846">
    <property type="entry name" value="SODIUM/POTASSIUM/CALCIUM EXCHANGER"/>
    <property type="match status" value="1"/>
</dbReference>
<comment type="subcellular location">
    <subcellularLocation>
        <location evidence="1">Membrane</location>
        <topology evidence="1">Multi-pass membrane protein</topology>
    </subcellularLocation>
</comment>
<evidence type="ECO:0000256" key="2">
    <source>
        <dbReference type="ARBA" id="ARBA00022692"/>
    </source>
</evidence>
<keyword evidence="3 5" id="KW-1133">Transmembrane helix</keyword>
<feature type="transmembrane region" description="Helical" evidence="5">
    <location>
        <begin position="201"/>
        <end position="224"/>
    </location>
</feature>
<dbReference type="EMBL" id="JANSUY010000024">
    <property type="protein sequence ID" value="MCR9017100.1"/>
    <property type="molecule type" value="Genomic_DNA"/>
</dbReference>
<dbReference type="NCBIfam" id="TIGR00367">
    <property type="entry name" value="calcium/sodium antiporter"/>
    <property type="match status" value="1"/>
</dbReference>
<feature type="transmembrane region" description="Helical" evidence="5">
    <location>
        <begin position="66"/>
        <end position="90"/>
    </location>
</feature>
<organism evidence="7 8">
    <name type="scientific">Aquiflexum gelatinilyticum</name>
    <dbReference type="NCBI Taxonomy" id="2961943"/>
    <lineage>
        <taxon>Bacteria</taxon>
        <taxon>Pseudomonadati</taxon>
        <taxon>Bacteroidota</taxon>
        <taxon>Cytophagia</taxon>
        <taxon>Cytophagales</taxon>
        <taxon>Cyclobacteriaceae</taxon>
        <taxon>Aquiflexum</taxon>
    </lineage>
</organism>
<dbReference type="Gene3D" id="6.10.280.80">
    <property type="entry name" value="NCX, peripheral helical region"/>
    <property type="match status" value="1"/>
</dbReference>
<evidence type="ECO:0000256" key="5">
    <source>
        <dbReference type="SAM" id="Phobius"/>
    </source>
</evidence>
<dbReference type="InterPro" id="IPR004481">
    <property type="entry name" value="K/Na/Ca-exchanger"/>
</dbReference>
<comment type="caution">
    <text evidence="7">The sequence shown here is derived from an EMBL/GenBank/DDBJ whole genome shotgun (WGS) entry which is preliminary data.</text>
</comment>
<evidence type="ECO:0000313" key="7">
    <source>
        <dbReference type="EMBL" id="MCR9017100.1"/>
    </source>
</evidence>
<evidence type="ECO:0000313" key="8">
    <source>
        <dbReference type="Proteomes" id="UP001142175"/>
    </source>
</evidence>
<feature type="transmembrane region" description="Helical" evidence="5">
    <location>
        <begin position="236"/>
        <end position="256"/>
    </location>
</feature>
<dbReference type="GO" id="GO:0008273">
    <property type="term" value="F:calcium, potassium:sodium antiporter activity"/>
    <property type="evidence" value="ECO:0007669"/>
    <property type="project" value="TreeGrafter"/>
</dbReference>
<proteinExistence type="predicted"/>
<accession>A0A9X2PBC4</accession>
<protein>
    <submittedName>
        <fullName evidence="7">Calcium/sodium antiporter</fullName>
    </submittedName>
</protein>
<dbReference type="Pfam" id="PF01699">
    <property type="entry name" value="Na_Ca_ex"/>
    <property type="match status" value="2"/>
</dbReference>
<keyword evidence="8" id="KW-1185">Reference proteome</keyword>
<dbReference type="AlphaFoldDB" id="A0A9X2PBC4"/>
<feature type="transmembrane region" description="Helical" evidence="5">
    <location>
        <begin position="97"/>
        <end position="115"/>
    </location>
</feature>
<keyword evidence="4 5" id="KW-0472">Membrane</keyword>
<dbReference type="InterPro" id="IPR004837">
    <property type="entry name" value="NaCa_Exmemb"/>
</dbReference>
<keyword evidence="2 5" id="KW-0812">Transmembrane</keyword>
<dbReference type="GO" id="GO:0005262">
    <property type="term" value="F:calcium channel activity"/>
    <property type="evidence" value="ECO:0007669"/>
    <property type="project" value="TreeGrafter"/>
</dbReference>
<dbReference type="PANTHER" id="PTHR10846:SF8">
    <property type="entry name" value="INNER MEMBRANE PROTEIN YRBG"/>
    <property type="match status" value="1"/>
</dbReference>
<reference evidence="7" key="1">
    <citation type="submission" date="2022-08" db="EMBL/GenBank/DDBJ databases">
        <authorList>
            <person name="Zhang D."/>
        </authorList>
    </citation>
    <scope>NUCLEOTIDE SEQUENCE</scope>
    <source>
        <strain evidence="7">XJ19-11</strain>
    </source>
</reference>
<evidence type="ECO:0000256" key="3">
    <source>
        <dbReference type="ARBA" id="ARBA00022989"/>
    </source>
</evidence>
<dbReference type="Proteomes" id="UP001142175">
    <property type="component" value="Unassembled WGS sequence"/>
</dbReference>
<dbReference type="Gene3D" id="1.20.1420.30">
    <property type="entry name" value="NCX, central ion-binding region"/>
    <property type="match status" value="2"/>
</dbReference>
<feature type="transmembrane region" description="Helical" evidence="5">
    <location>
        <begin position="262"/>
        <end position="281"/>
    </location>
</feature>
<dbReference type="InterPro" id="IPR044880">
    <property type="entry name" value="NCX_ion-bd_dom_sf"/>
</dbReference>
<gene>
    <name evidence="7" type="ORF">NU887_18845</name>
</gene>
<dbReference type="RefSeq" id="WP_258424944.1">
    <property type="nucleotide sequence ID" value="NZ_JANSUY010000024.1"/>
</dbReference>
<evidence type="ECO:0000259" key="6">
    <source>
        <dbReference type="Pfam" id="PF01699"/>
    </source>
</evidence>
<dbReference type="GO" id="GO:0006874">
    <property type="term" value="P:intracellular calcium ion homeostasis"/>
    <property type="evidence" value="ECO:0007669"/>
    <property type="project" value="TreeGrafter"/>
</dbReference>
<feature type="transmembrane region" description="Helical" evidence="5">
    <location>
        <begin position="288"/>
        <end position="306"/>
    </location>
</feature>
<name>A0A9X2PBC4_9BACT</name>
<feature type="domain" description="Sodium/calcium exchanger membrane region" evidence="6">
    <location>
        <begin position="166"/>
        <end position="306"/>
    </location>
</feature>
<evidence type="ECO:0000256" key="4">
    <source>
        <dbReference type="ARBA" id="ARBA00023136"/>
    </source>
</evidence>